<dbReference type="OrthoDB" id="9800856at2"/>
<dbReference type="PANTHER" id="PTHR31793:SF27">
    <property type="entry name" value="NOVEL THIOESTERASE SUPERFAMILY DOMAIN AND SAPOSIN A-TYPE DOMAIN CONTAINING PROTEIN (0610012H03RIK)"/>
    <property type="match status" value="1"/>
</dbReference>
<dbReference type="Gene3D" id="3.10.129.10">
    <property type="entry name" value="Hotdog Thioesterase"/>
    <property type="match status" value="1"/>
</dbReference>
<evidence type="ECO:0000313" key="3">
    <source>
        <dbReference type="EMBL" id="AEV32223.1"/>
    </source>
</evidence>
<evidence type="ECO:0000256" key="2">
    <source>
        <dbReference type="ARBA" id="ARBA00022801"/>
    </source>
</evidence>
<dbReference type="EMBL" id="CP003156">
    <property type="protein sequence ID" value="AEV32223.1"/>
    <property type="molecule type" value="Genomic_DNA"/>
</dbReference>
<sequence length="141" mass="16210">MSEQHLSHKTKFTVRFSEVDSMKVVWHGNYLKYFEDGREAFGLAHGLDYLKIYNSGHFTPIVHSEMNYKAPLRYGDSGIIETIFINTPAAKIIHEYNIRHAETGQLLVNGKTIQVFTSTDGILQLNNPSFYEEWKKSKGLL</sequence>
<dbReference type="KEGG" id="oho:Oweho_1218"/>
<dbReference type="PIRSF" id="PIRSF003230">
    <property type="entry name" value="YbgC"/>
    <property type="match status" value="1"/>
</dbReference>
<keyword evidence="2" id="KW-0378">Hydrolase</keyword>
<dbReference type="CDD" id="cd00586">
    <property type="entry name" value="4HBT"/>
    <property type="match status" value="1"/>
</dbReference>
<dbReference type="eggNOG" id="COG0824">
    <property type="taxonomic scope" value="Bacteria"/>
</dbReference>
<dbReference type="SUPFAM" id="SSF54637">
    <property type="entry name" value="Thioesterase/thiol ester dehydrase-isomerase"/>
    <property type="match status" value="1"/>
</dbReference>
<organism evidence="3 4">
    <name type="scientific">Owenweeksia hongkongensis (strain DSM 17368 / CIP 108786 / JCM 12287 / NRRL B-23963 / UST20020801)</name>
    <dbReference type="NCBI Taxonomy" id="926562"/>
    <lineage>
        <taxon>Bacteria</taxon>
        <taxon>Pseudomonadati</taxon>
        <taxon>Bacteroidota</taxon>
        <taxon>Flavobacteriia</taxon>
        <taxon>Flavobacteriales</taxon>
        <taxon>Owenweeksiaceae</taxon>
        <taxon>Owenweeksia</taxon>
    </lineage>
</organism>
<dbReference type="STRING" id="926562.Oweho_1218"/>
<dbReference type="GO" id="GO:0047617">
    <property type="term" value="F:fatty acyl-CoA hydrolase activity"/>
    <property type="evidence" value="ECO:0007669"/>
    <property type="project" value="TreeGrafter"/>
</dbReference>
<dbReference type="InterPro" id="IPR029069">
    <property type="entry name" value="HotDog_dom_sf"/>
</dbReference>
<accession>G8R633</accession>
<comment type="similarity">
    <text evidence="1">Belongs to the 4-hydroxybenzoyl-CoA thioesterase family.</text>
</comment>
<dbReference type="RefSeq" id="WP_014201583.1">
    <property type="nucleotide sequence ID" value="NC_016599.1"/>
</dbReference>
<dbReference type="InterPro" id="IPR050563">
    <property type="entry name" value="4-hydroxybenzoyl-CoA_TE"/>
</dbReference>
<dbReference type="Proteomes" id="UP000005631">
    <property type="component" value="Chromosome"/>
</dbReference>
<dbReference type="AlphaFoldDB" id="G8R633"/>
<dbReference type="HOGENOM" id="CLU_101141_3_0_10"/>
<evidence type="ECO:0000313" key="4">
    <source>
        <dbReference type="Proteomes" id="UP000005631"/>
    </source>
</evidence>
<dbReference type="PATRIC" id="fig|926562.3.peg.1232"/>
<dbReference type="PANTHER" id="PTHR31793">
    <property type="entry name" value="4-HYDROXYBENZOYL-COA THIOESTERASE FAMILY MEMBER"/>
    <property type="match status" value="1"/>
</dbReference>
<name>G8R633_OWEHD</name>
<evidence type="ECO:0000256" key="1">
    <source>
        <dbReference type="ARBA" id="ARBA00005953"/>
    </source>
</evidence>
<dbReference type="Pfam" id="PF13279">
    <property type="entry name" value="4HBT_2"/>
    <property type="match status" value="1"/>
</dbReference>
<reference evidence="3 4" key="1">
    <citation type="journal article" date="2012" name="Stand. Genomic Sci.">
        <title>Genome sequence of the orange-pigmented seawater bacterium Owenweeksia hongkongensis type strain (UST20020801(T)).</title>
        <authorList>
            <person name="Riedel T."/>
            <person name="Held B."/>
            <person name="Nolan M."/>
            <person name="Lucas S."/>
            <person name="Lapidus A."/>
            <person name="Tice H."/>
            <person name="Del Rio T.G."/>
            <person name="Cheng J.F."/>
            <person name="Han C."/>
            <person name="Tapia R."/>
            <person name="Goodwin L.A."/>
            <person name="Pitluck S."/>
            <person name="Liolios K."/>
            <person name="Mavromatis K."/>
            <person name="Pagani I."/>
            <person name="Ivanova N."/>
            <person name="Mikhailova N."/>
            <person name="Pati A."/>
            <person name="Chen A."/>
            <person name="Palaniappan K."/>
            <person name="Rohde M."/>
            <person name="Tindall B.J."/>
            <person name="Detter J.C."/>
            <person name="Goker M."/>
            <person name="Woyke T."/>
            <person name="Bristow J."/>
            <person name="Eisen J.A."/>
            <person name="Markowitz V."/>
            <person name="Hugenholtz P."/>
            <person name="Klenk H.P."/>
            <person name="Kyrpides N.C."/>
        </authorList>
    </citation>
    <scope>NUCLEOTIDE SEQUENCE</scope>
    <source>
        <strain evidence="4">DSM 17368 / JCM 12287 / NRRL B-23963</strain>
    </source>
</reference>
<proteinExistence type="inferred from homology"/>
<dbReference type="InterPro" id="IPR006684">
    <property type="entry name" value="YbgC/YbaW"/>
</dbReference>
<keyword evidence="4" id="KW-1185">Reference proteome</keyword>
<protein>
    <submittedName>
        <fullName evidence="3">Putative thioesterase</fullName>
    </submittedName>
</protein>
<gene>
    <name evidence="3" type="ordered locus">Oweho_1218</name>
</gene>